<keyword evidence="1" id="KW-0479">Metal-binding</keyword>
<keyword evidence="1" id="KW-0862">Zinc</keyword>
<keyword evidence="2" id="KW-1133">Transmembrane helix</keyword>
<dbReference type="EMBL" id="CP002048">
    <property type="protein sequence ID" value="ADI03060.1"/>
    <property type="molecule type" value="Genomic_DNA"/>
</dbReference>
<evidence type="ECO:0000256" key="1">
    <source>
        <dbReference type="PIRSR" id="PIRSR634015-3"/>
    </source>
</evidence>
<dbReference type="eggNOG" id="COG0308">
    <property type="taxonomic scope" value="Bacteria"/>
</dbReference>
<feature type="binding site" evidence="1">
    <location>
        <position position="380"/>
    </location>
    <ligand>
        <name>Zn(2+)</name>
        <dbReference type="ChEBI" id="CHEBI:29105"/>
        <note>catalytic</note>
    </ligand>
</feature>
<dbReference type="GO" id="GO:0008237">
    <property type="term" value="F:metallopeptidase activity"/>
    <property type="evidence" value="ECO:0007669"/>
    <property type="project" value="InterPro"/>
</dbReference>
<proteinExistence type="predicted"/>
<dbReference type="PANTHER" id="PTHR45726:SF3">
    <property type="entry name" value="LEUKOTRIENE A-4 HYDROLASE"/>
    <property type="match status" value="1"/>
</dbReference>
<dbReference type="RefSeq" id="WP_013176462.1">
    <property type="nucleotide sequence ID" value="NC_014220.1"/>
</dbReference>
<dbReference type="STRING" id="643648.Slip_2321"/>
<feature type="transmembrane region" description="Helical" evidence="2">
    <location>
        <begin position="7"/>
        <end position="28"/>
    </location>
</feature>
<accession>D7CK76</accession>
<gene>
    <name evidence="4" type="ordered locus">Slip_2321</name>
</gene>
<dbReference type="InterPro" id="IPR027268">
    <property type="entry name" value="Peptidase_M4/M1_CTD_sf"/>
</dbReference>
<evidence type="ECO:0000313" key="5">
    <source>
        <dbReference type="Proteomes" id="UP000000378"/>
    </source>
</evidence>
<dbReference type="Gene3D" id="1.10.390.10">
    <property type="entry name" value="Neutral Protease Domain 2"/>
    <property type="match status" value="1"/>
</dbReference>
<feature type="domain" description="Peptidase M1 membrane alanine aminopeptidase" evidence="3">
    <location>
        <begin position="296"/>
        <end position="488"/>
    </location>
</feature>
<keyword evidence="4" id="KW-0645">Protease</keyword>
<comment type="cofactor">
    <cofactor evidence="1">
        <name>Zn(2+)</name>
        <dbReference type="ChEBI" id="CHEBI:29105"/>
    </cofactor>
    <text evidence="1">Binds 1 zinc ion per subunit.</text>
</comment>
<dbReference type="HOGENOM" id="CLU_015077_1_0_9"/>
<dbReference type="OrthoDB" id="9814383at2"/>
<evidence type="ECO:0000259" key="3">
    <source>
        <dbReference type="Pfam" id="PF01433"/>
    </source>
</evidence>
<reference evidence="4 5" key="2">
    <citation type="journal article" date="2010" name="Stand. Genomic Sci.">
        <title>Complete genome sequence of Syntrophothermus lipocalidus type strain (TGB-C1).</title>
        <authorList>
            <person name="Djao O.D."/>
            <person name="Zhang X."/>
            <person name="Lucas S."/>
            <person name="Lapidus A."/>
            <person name="Del Rio T.G."/>
            <person name="Nolan M."/>
            <person name="Tice H."/>
            <person name="Cheng J.F."/>
            <person name="Han C."/>
            <person name="Tapia R."/>
            <person name="Goodwin L."/>
            <person name="Pitluck S."/>
            <person name="Liolios K."/>
            <person name="Ivanova N."/>
            <person name="Mavromatis K."/>
            <person name="Mikhailova N."/>
            <person name="Ovchinnikova G."/>
            <person name="Pati A."/>
            <person name="Brambilla E."/>
            <person name="Chen A."/>
            <person name="Palaniappan K."/>
            <person name="Land M."/>
            <person name="Hauser L."/>
            <person name="Chang Y.J."/>
            <person name="Jeffries C.D."/>
            <person name="Rohde M."/>
            <person name="Sikorski J."/>
            <person name="Spring S."/>
            <person name="Goker M."/>
            <person name="Detter J.C."/>
            <person name="Woyke T."/>
            <person name="Bristow J."/>
            <person name="Eisen J.A."/>
            <person name="Markowitz V."/>
            <person name="Hugenholtz P."/>
            <person name="Kyrpides N.C."/>
            <person name="Klenk H.P."/>
        </authorList>
    </citation>
    <scope>NUCLEOTIDE SEQUENCE [LARGE SCALE GENOMIC DNA]</scope>
    <source>
        <strain evidence="5">DSM 12680 / TGB-C1</strain>
    </source>
</reference>
<dbReference type="GO" id="GO:0008270">
    <property type="term" value="F:zinc ion binding"/>
    <property type="evidence" value="ECO:0007669"/>
    <property type="project" value="InterPro"/>
</dbReference>
<keyword evidence="5" id="KW-1185">Reference proteome</keyword>
<dbReference type="KEGG" id="slp:Slip_2321"/>
<dbReference type="SUPFAM" id="SSF55486">
    <property type="entry name" value="Metalloproteases ('zincins'), catalytic domain"/>
    <property type="match status" value="1"/>
</dbReference>
<organism evidence="4 5">
    <name type="scientific">Syntrophothermus lipocalidus (strain DSM 12680 / TGB-C1)</name>
    <dbReference type="NCBI Taxonomy" id="643648"/>
    <lineage>
        <taxon>Bacteria</taxon>
        <taxon>Bacillati</taxon>
        <taxon>Bacillota</taxon>
        <taxon>Clostridia</taxon>
        <taxon>Eubacteriales</taxon>
        <taxon>Syntrophomonadaceae</taxon>
        <taxon>Syntrophothermus</taxon>
    </lineage>
</organism>
<keyword evidence="4" id="KW-0378">Hydrolase</keyword>
<dbReference type="PANTHER" id="PTHR45726">
    <property type="entry name" value="LEUKOTRIENE A-4 HYDROLASE"/>
    <property type="match status" value="1"/>
</dbReference>
<dbReference type="AlphaFoldDB" id="D7CK76"/>
<evidence type="ECO:0000256" key="2">
    <source>
        <dbReference type="SAM" id="Phobius"/>
    </source>
</evidence>
<feature type="binding site" evidence="1">
    <location>
        <position position="357"/>
    </location>
    <ligand>
        <name>Zn(2+)</name>
        <dbReference type="ChEBI" id="CHEBI:29105"/>
        <note>catalytic</note>
    </ligand>
</feature>
<evidence type="ECO:0000313" key="4">
    <source>
        <dbReference type="EMBL" id="ADI03060.1"/>
    </source>
</evidence>
<dbReference type="InterPro" id="IPR034015">
    <property type="entry name" value="M1_LTA4H"/>
</dbReference>
<sequence length="507" mass="56924">MVRNKRFYLMILAVLLITGAAVFVWKYWLYHAVGLLKGGNGDAFGRGGDTFPPTEETRYNMGLYLDVSTLTLYGTSVIETENNLDGPLSEMYFTLYPNAFEEKASSPAPPSAYKNGFDPGYIRVTEVKTDGIPASYEVQGTKLKLTLEEALSPGQPVKIEMAWKVKIPQAAYRFGAWDGVFMLSNFYPVLTVRKGGEWRFAEETPLGDPFCFACADYLVKLNLPSEYQVVSTGHVLAREAGAEGRDTVLIEASRARDFVIAATWRHQQLDTKAMNIPIRVYVNPGYEDTGVQVLSEAEKILEYYACTFGSYPYEELDIIQVPMDGFQGMEYSGVIFLQDQVLSKAYSPSRREFLLAHEIAHQWWFGLVGNDQSREPWLDEGLANWSAGLCLRRTGKQTGSEQSAGIKAADLSRSLTEMRSRSDYLYSAYRGGEAFWNGLEGEIGTDKVVGVLRRYLAENRYGIATSEDVLRAVQNETGKDMTRYFSQWFRDWQEKAAPVVKVKTGGD</sequence>
<reference evidence="5" key="1">
    <citation type="journal article" date="2010" name="Stand. Genomic Sci.">
        <title>Complete genome sequence of Syntrophothermus lipocalidus type strain (TGB-C1T).</title>
        <authorList>
            <consortium name="US DOE Joint Genome Institute (JGI-PGF)"/>
            <person name="Djao O."/>
            <person name="Zhang X."/>
            <person name="Lucas S."/>
            <person name="Lapidus A."/>
            <person name="Glavina Del Rio T."/>
            <person name="Nolan M."/>
            <person name="Tice H."/>
            <person name="Cheng J."/>
            <person name="Han C."/>
            <person name="Tapia R."/>
            <person name="Goodwin L."/>
            <person name="Pitluck S."/>
            <person name="Liolios K."/>
            <person name="Ivanova N."/>
            <person name="Mavromatis K."/>
            <person name="Mikhailova N."/>
            <person name="Ovchinnikova G."/>
            <person name="Pati A."/>
            <person name="Brambilla E."/>
            <person name="Chen A."/>
            <person name="Palaniappan K."/>
            <person name="Land M."/>
            <person name="Hauser L."/>
            <person name="Chang Y."/>
            <person name="Jeffries C."/>
            <person name="Rohde M."/>
            <person name="Sikorski J."/>
            <person name="Spring S."/>
            <person name="Goker M."/>
            <person name="Detter J."/>
            <person name="Woyke T."/>
            <person name="Bristow J."/>
            <person name="Eisen J."/>
            <person name="Markowitz V."/>
            <person name="Hugenholtz P."/>
            <person name="Kyrpides N."/>
            <person name="Klenk H."/>
        </authorList>
    </citation>
    <scope>NUCLEOTIDE SEQUENCE [LARGE SCALE GENOMIC DNA]</scope>
    <source>
        <strain evidence="5">DSM 12680 / TGB-C1</strain>
    </source>
</reference>
<dbReference type="Proteomes" id="UP000000378">
    <property type="component" value="Chromosome"/>
</dbReference>
<keyword evidence="4" id="KW-0031">Aminopeptidase</keyword>
<dbReference type="GO" id="GO:0004177">
    <property type="term" value="F:aminopeptidase activity"/>
    <property type="evidence" value="ECO:0007669"/>
    <property type="project" value="UniProtKB-KW"/>
</dbReference>
<feature type="binding site" evidence="1">
    <location>
        <position position="361"/>
    </location>
    <ligand>
        <name>Zn(2+)</name>
        <dbReference type="ChEBI" id="CHEBI:29105"/>
        <note>catalytic</note>
    </ligand>
</feature>
<dbReference type="CDD" id="cd09604">
    <property type="entry name" value="M1_APN_like"/>
    <property type="match status" value="1"/>
</dbReference>
<keyword evidence="2" id="KW-0472">Membrane</keyword>
<name>D7CK76_SYNLT</name>
<keyword evidence="2" id="KW-0812">Transmembrane</keyword>
<dbReference type="InterPro" id="IPR014782">
    <property type="entry name" value="Peptidase_M1_dom"/>
</dbReference>
<dbReference type="Pfam" id="PF01433">
    <property type="entry name" value="Peptidase_M1"/>
    <property type="match status" value="1"/>
</dbReference>
<protein>
    <submittedName>
        <fullName evidence="4">Peptidase M1 membrane alanine aminopeptidase</fullName>
    </submittedName>
</protein>